<keyword evidence="2" id="KW-0812">Transmembrane</keyword>
<name>A0ABS7Q7B2_9ACTN</name>
<feature type="compositionally biased region" description="Polar residues" evidence="1">
    <location>
        <begin position="234"/>
        <end position="243"/>
    </location>
</feature>
<proteinExistence type="predicted"/>
<dbReference type="RefSeq" id="WP_222963179.1">
    <property type="nucleotide sequence ID" value="NZ_JAINZZ010000016.1"/>
</dbReference>
<evidence type="ECO:0000313" key="3">
    <source>
        <dbReference type="EMBL" id="MBY8879040.1"/>
    </source>
</evidence>
<feature type="region of interest" description="Disordered" evidence="1">
    <location>
        <begin position="214"/>
        <end position="334"/>
    </location>
</feature>
<evidence type="ECO:0000256" key="1">
    <source>
        <dbReference type="SAM" id="MobiDB-lite"/>
    </source>
</evidence>
<feature type="compositionally biased region" description="Low complexity" evidence="1">
    <location>
        <begin position="90"/>
        <end position="106"/>
    </location>
</feature>
<feature type="region of interest" description="Disordered" evidence="1">
    <location>
        <begin position="90"/>
        <end position="111"/>
    </location>
</feature>
<feature type="compositionally biased region" description="Low complexity" evidence="1">
    <location>
        <begin position="296"/>
        <end position="313"/>
    </location>
</feature>
<feature type="transmembrane region" description="Helical" evidence="2">
    <location>
        <begin position="170"/>
        <end position="188"/>
    </location>
</feature>
<feature type="region of interest" description="Disordered" evidence="1">
    <location>
        <begin position="123"/>
        <end position="170"/>
    </location>
</feature>
<reference evidence="3 4" key="1">
    <citation type="submission" date="2021-08" db="EMBL/GenBank/DDBJ databases">
        <title>WGS of actinomycetes from Thailand.</title>
        <authorList>
            <person name="Thawai C."/>
        </authorList>
    </citation>
    <scope>NUCLEOTIDE SEQUENCE [LARGE SCALE GENOMIC DNA]</scope>
    <source>
        <strain evidence="3 4">PLK6-54</strain>
    </source>
</reference>
<dbReference type="EMBL" id="JAINZZ010000016">
    <property type="protein sequence ID" value="MBY8879040.1"/>
    <property type="molecule type" value="Genomic_DNA"/>
</dbReference>
<keyword evidence="2" id="KW-0472">Membrane</keyword>
<protein>
    <submittedName>
        <fullName evidence="3">Uncharacterized protein</fullName>
    </submittedName>
</protein>
<keyword evidence="2" id="KW-1133">Transmembrane helix</keyword>
<accession>A0ABS7Q7B2</accession>
<comment type="caution">
    <text evidence="3">The sequence shown here is derived from an EMBL/GenBank/DDBJ whole genome shotgun (WGS) entry which is preliminary data.</text>
</comment>
<sequence length="345" mass="34108">MDYCYSCRRTLNGALVCPGCGAYAPDIAPPAGAYQGDGTTNAAWESYGLAPAGHPGGSAGPLPDGLLPGHPAPFGGWTTPDEHAYAAHPGYHGGAPAPAGAHGYPGRTESSRPRLAALIDAETAGPDGGEEPETGTPSVLGPASLAPTLHRGRAARRRQMERWKKNRRRAGVATAVALFGGGVTVASMQGHSGRSGATTASAADPQAPTALQTDNTAVSLPNGGTAPSAAPSHVATQQHSSATRPAPRTTHAGPDSITSIPASVIPSGQPVSYSSATKPRPSTGATTAPVAPTDNGSGSTTANSGSGSTTSTPPATPPPSSAPPATTAPSTPPPQQLCLLIVCLG</sequence>
<gene>
    <name evidence="3" type="ORF">K7862_15545</name>
</gene>
<evidence type="ECO:0000256" key="2">
    <source>
        <dbReference type="SAM" id="Phobius"/>
    </source>
</evidence>
<dbReference type="Proteomes" id="UP000778578">
    <property type="component" value="Unassembled WGS sequence"/>
</dbReference>
<organism evidence="3 4">
    <name type="scientific">Actinacidiphila acidipaludis</name>
    <dbReference type="NCBI Taxonomy" id="2873382"/>
    <lineage>
        <taxon>Bacteria</taxon>
        <taxon>Bacillati</taxon>
        <taxon>Actinomycetota</taxon>
        <taxon>Actinomycetes</taxon>
        <taxon>Kitasatosporales</taxon>
        <taxon>Streptomycetaceae</taxon>
        <taxon>Actinacidiphila</taxon>
    </lineage>
</organism>
<evidence type="ECO:0000313" key="4">
    <source>
        <dbReference type="Proteomes" id="UP000778578"/>
    </source>
</evidence>
<keyword evidence="4" id="KW-1185">Reference proteome</keyword>